<gene>
    <name evidence="2" type="ORF">GGR47_000699</name>
</gene>
<sequence length="260" mass="26213">MSTVLLRRDGGIAHLTLNRPDAGNAIDPALAADLASAATDVAADPAVRCVLLTGAGRLFCAGGDVGGMATAGEDAPRFLRDLADTLHGAVVTMATMAKPLVVAVNGPAAGAGLSLALLGDVVIASRSAHFTAAYTGIGLSPDGGMSWLLPRLIGLRRAQAMILTNARIGADEAERIGLVTRTVDDADLADEALRTAQALVAAPTAAIGAARHLLLEGATATLRDHLDAEAATIAAAGAHPESREGVAAFLARRKPIFPGA</sequence>
<evidence type="ECO:0000313" key="3">
    <source>
        <dbReference type="Proteomes" id="UP000528945"/>
    </source>
</evidence>
<proteinExistence type="inferred from homology"/>
<dbReference type="InterPro" id="IPR001753">
    <property type="entry name" value="Enoyl-CoA_hydra/iso"/>
</dbReference>
<dbReference type="InterPro" id="IPR029045">
    <property type="entry name" value="ClpP/crotonase-like_dom_sf"/>
</dbReference>
<dbReference type="Proteomes" id="UP000528945">
    <property type="component" value="Unassembled WGS sequence"/>
</dbReference>
<dbReference type="Gene3D" id="1.10.12.10">
    <property type="entry name" value="Lyase 2-enoyl-coa Hydratase, Chain A, domain 2"/>
    <property type="match status" value="1"/>
</dbReference>
<dbReference type="CDD" id="cd06558">
    <property type="entry name" value="crotonase-like"/>
    <property type="match status" value="1"/>
</dbReference>
<dbReference type="GO" id="GO:0016853">
    <property type="term" value="F:isomerase activity"/>
    <property type="evidence" value="ECO:0007669"/>
    <property type="project" value="UniProtKB-KW"/>
</dbReference>
<name>A0AAW3TLE0_9SPHN</name>
<comment type="similarity">
    <text evidence="1">Belongs to the enoyl-CoA hydratase/isomerase family.</text>
</comment>
<dbReference type="SUPFAM" id="SSF52096">
    <property type="entry name" value="ClpP/crotonase"/>
    <property type="match status" value="1"/>
</dbReference>
<dbReference type="AlphaFoldDB" id="A0AAW3TLE0"/>
<dbReference type="RefSeq" id="WP_147034921.1">
    <property type="nucleotide sequence ID" value="NZ_JACIDB010000001.1"/>
</dbReference>
<organism evidence="2 3">
    <name type="scientific">Sphingomonas aquatilis</name>
    <dbReference type="NCBI Taxonomy" id="93063"/>
    <lineage>
        <taxon>Bacteria</taxon>
        <taxon>Pseudomonadati</taxon>
        <taxon>Pseudomonadota</taxon>
        <taxon>Alphaproteobacteria</taxon>
        <taxon>Sphingomonadales</taxon>
        <taxon>Sphingomonadaceae</taxon>
        <taxon>Sphingomonas</taxon>
    </lineage>
</organism>
<evidence type="ECO:0000256" key="1">
    <source>
        <dbReference type="ARBA" id="ARBA00005254"/>
    </source>
</evidence>
<dbReference type="EMBL" id="JACIDB010000001">
    <property type="protein sequence ID" value="MBB3874483.1"/>
    <property type="molecule type" value="Genomic_DNA"/>
</dbReference>
<dbReference type="Gene3D" id="3.90.226.10">
    <property type="entry name" value="2-enoyl-CoA Hydratase, Chain A, domain 1"/>
    <property type="match status" value="1"/>
</dbReference>
<keyword evidence="2" id="KW-0413">Isomerase</keyword>
<protein>
    <submittedName>
        <fullName evidence="2">2-(1,2-epoxy-1,2-dihydrophenyl)acetyl-CoA isomerase</fullName>
        <ecNumber evidence="2">5.3.3.18</ecNumber>
    </submittedName>
</protein>
<dbReference type="EC" id="5.3.3.18" evidence="2"/>
<dbReference type="PANTHER" id="PTHR43459:SF1">
    <property type="entry name" value="EG:BACN32G11.4 PROTEIN"/>
    <property type="match status" value="1"/>
</dbReference>
<dbReference type="Pfam" id="PF00378">
    <property type="entry name" value="ECH_1"/>
    <property type="match status" value="1"/>
</dbReference>
<comment type="caution">
    <text evidence="2">The sequence shown here is derived from an EMBL/GenBank/DDBJ whole genome shotgun (WGS) entry which is preliminary data.</text>
</comment>
<evidence type="ECO:0000313" key="2">
    <source>
        <dbReference type="EMBL" id="MBB3874483.1"/>
    </source>
</evidence>
<keyword evidence="3" id="KW-1185">Reference proteome</keyword>
<accession>A0AAW3TLE0</accession>
<dbReference type="PANTHER" id="PTHR43459">
    <property type="entry name" value="ENOYL-COA HYDRATASE"/>
    <property type="match status" value="1"/>
</dbReference>
<dbReference type="InterPro" id="IPR014748">
    <property type="entry name" value="Enoyl-CoA_hydra_C"/>
</dbReference>
<reference evidence="2 3" key="1">
    <citation type="submission" date="2020-08" db="EMBL/GenBank/DDBJ databases">
        <title>Genomic Encyclopedia of Type Strains, Phase IV (KMG-IV): sequencing the most valuable type-strain genomes for metagenomic binning, comparative biology and taxonomic classification.</title>
        <authorList>
            <person name="Goeker M."/>
        </authorList>
    </citation>
    <scope>NUCLEOTIDE SEQUENCE [LARGE SCALE GENOMIC DNA]</scope>
    <source>
        <strain evidence="2 3">DSM 15581</strain>
    </source>
</reference>